<dbReference type="GO" id="GO:0070006">
    <property type="term" value="F:metalloaminopeptidase activity"/>
    <property type="evidence" value="ECO:0007669"/>
    <property type="project" value="TreeGrafter"/>
</dbReference>
<dbReference type="STRING" id="67801.A0A1B0C731"/>
<dbReference type="InterPro" id="IPR027268">
    <property type="entry name" value="Peptidase_M4/M1_CTD_sf"/>
</dbReference>
<dbReference type="InterPro" id="IPR050344">
    <property type="entry name" value="Peptidase_M1_aminopeptidases"/>
</dbReference>
<dbReference type="SUPFAM" id="SSF55486">
    <property type="entry name" value="Metalloproteases ('zincins'), catalytic domain"/>
    <property type="match status" value="1"/>
</dbReference>
<dbReference type="InterPro" id="IPR014782">
    <property type="entry name" value="Peptidase_M1_dom"/>
</dbReference>
<dbReference type="Proteomes" id="UP000092460">
    <property type="component" value="Unassembled WGS sequence"/>
</dbReference>
<dbReference type="AlphaFoldDB" id="A0A1B0C731"/>
<dbReference type="PANTHER" id="PTHR11533:SF253">
    <property type="entry name" value="AMINOPEPTIDASE-RELATED"/>
    <property type="match status" value="1"/>
</dbReference>
<dbReference type="EnsemblMetazoa" id="GPPI050953-RA">
    <property type="protein sequence ID" value="GPPI050953-PA"/>
    <property type="gene ID" value="GPPI050953"/>
</dbReference>
<proteinExistence type="predicted"/>
<protein>
    <recommendedName>
        <fullName evidence="1">Peptidase M1 membrane alanine aminopeptidase domain-containing protein</fullName>
    </recommendedName>
</protein>
<organism evidence="2 3">
    <name type="scientific">Glossina palpalis gambiensis</name>
    <dbReference type="NCBI Taxonomy" id="67801"/>
    <lineage>
        <taxon>Eukaryota</taxon>
        <taxon>Metazoa</taxon>
        <taxon>Ecdysozoa</taxon>
        <taxon>Arthropoda</taxon>
        <taxon>Hexapoda</taxon>
        <taxon>Insecta</taxon>
        <taxon>Pterygota</taxon>
        <taxon>Neoptera</taxon>
        <taxon>Endopterygota</taxon>
        <taxon>Diptera</taxon>
        <taxon>Brachycera</taxon>
        <taxon>Muscomorpha</taxon>
        <taxon>Hippoboscoidea</taxon>
        <taxon>Glossinidae</taxon>
        <taxon>Glossina</taxon>
    </lineage>
</organism>
<dbReference type="GO" id="GO:0016020">
    <property type="term" value="C:membrane"/>
    <property type="evidence" value="ECO:0007669"/>
    <property type="project" value="TreeGrafter"/>
</dbReference>
<dbReference type="VEuPathDB" id="VectorBase:GPPI050953"/>
<dbReference type="GO" id="GO:0043171">
    <property type="term" value="P:peptide catabolic process"/>
    <property type="evidence" value="ECO:0007669"/>
    <property type="project" value="TreeGrafter"/>
</dbReference>
<dbReference type="PANTHER" id="PTHR11533">
    <property type="entry name" value="PROTEASE M1 ZINC METALLOPROTEASE"/>
    <property type="match status" value="1"/>
</dbReference>
<dbReference type="GO" id="GO:0005737">
    <property type="term" value="C:cytoplasm"/>
    <property type="evidence" value="ECO:0007669"/>
    <property type="project" value="TreeGrafter"/>
</dbReference>
<name>A0A1B0C731_9MUSC</name>
<feature type="domain" description="Peptidase M1 membrane alanine aminopeptidase" evidence="1">
    <location>
        <begin position="36"/>
        <end position="130"/>
    </location>
</feature>
<dbReference type="GO" id="GO:0006508">
    <property type="term" value="P:proteolysis"/>
    <property type="evidence" value="ECO:0007669"/>
    <property type="project" value="TreeGrafter"/>
</dbReference>
<evidence type="ECO:0000259" key="1">
    <source>
        <dbReference type="Pfam" id="PF01433"/>
    </source>
</evidence>
<dbReference type="GO" id="GO:0005615">
    <property type="term" value="C:extracellular space"/>
    <property type="evidence" value="ECO:0007669"/>
    <property type="project" value="TreeGrafter"/>
</dbReference>
<reference evidence="3" key="1">
    <citation type="submission" date="2015-01" db="EMBL/GenBank/DDBJ databases">
        <authorList>
            <person name="Aksoy S."/>
            <person name="Warren W."/>
            <person name="Wilson R.K."/>
        </authorList>
    </citation>
    <scope>NUCLEOTIDE SEQUENCE [LARGE SCALE GENOMIC DNA]</scope>
    <source>
        <strain evidence="3">IAEA</strain>
    </source>
</reference>
<reference evidence="2" key="2">
    <citation type="submission" date="2020-05" db="UniProtKB">
        <authorList>
            <consortium name="EnsemblMetazoa"/>
        </authorList>
    </citation>
    <scope>IDENTIFICATION</scope>
    <source>
        <strain evidence="2">IAEA</strain>
    </source>
</reference>
<evidence type="ECO:0000313" key="2">
    <source>
        <dbReference type="EnsemblMetazoa" id="GPPI050953-PA"/>
    </source>
</evidence>
<dbReference type="GO" id="GO:0008270">
    <property type="term" value="F:zinc ion binding"/>
    <property type="evidence" value="ECO:0007669"/>
    <property type="project" value="InterPro"/>
</dbReference>
<evidence type="ECO:0000313" key="3">
    <source>
        <dbReference type="Proteomes" id="UP000092460"/>
    </source>
</evidence>
<dbReference type="Pfam" id="PF01433">
    <property type="entry name" value="Peptidase_M1"/>
    <property type="match status" value="1"/>
</dbReference>
<dbReference type="GO" id="GO:0042277">
    <property type="term" value="F:peptide binding"/>
    <property type="evidence" value="ECO:0007669"/>
    <property type="project" value="TreeGrafter"/>
</dbReference>
<dbReference type="EMBL" id="JXJN01027486">
    <property type="status" value="NOT_ANNOTATED_CDS"/>
    <property type="molecule type" value="Genomic_DNA"/>
</dbReference>
<sequence length="168" mass="19308">TAIVFTENVSSETSRQRIPDVIAHELAHQWFAFLSPEWGSLNEEALNNTLTVFRRDSQLSSHPISLPIESTHQIAERFDAILYNKGAVALRMIYMILGQDAFFQGIRRYLLARAYKNAEQDDLRLHLPSKRVSRLHHQFVANWKKPGTRNCHQCVIILIENRAGKSAK</sequence>
<keyword evidence="3" id="KW-1185">Reference proteome</keyword>
<accession>A0A1B0C731</accession>
<dbReference type="Gene3D" id="1.10.390.10">
    <property type="entry name" value="Neutral Protease Domain 2"/>
    <property type="match status" value="2"/>
</dbReference>